<dbReference type="SUPFAM" id="SSF51735">
    <property type="entry name" value="NAD(P)-binding Rossmann-fold domains"/>
    <property type="match status" value="1"/>
</dbReference>
<dbReference type="PANTHER" id="PTHR43477">
    <property type="entry name" value="DIHYDROANTICAPSIN 7-DEHYDROGENASE"/>
    <property type="match status" value="1"/>
</dbReference>
<name>A0AAQ3M7B3_9PEZI</name>
<proteinExistence type="inferred from homology"/>
<keyword evidence="2" id="KW-0521">NADP</keyword>
<dbReference type="Pfam" id="PF23441">
    <property type="entry name" value="SDR"/>
    <property type="match status" value="1"/>
</dbReference>
<dbReference type="InterPro" id="IPR057571">
    <property type="entry name" value="SDR_PhqE-like"/>
</dbReference>
<evidence type="ECO:0000313" key="4">
    <source>
        <dbReference type="EMBL" id="WPH02272.1"/>
    </source>
</evidence>
<accession>A0AAQ3M7B3</accession>
<sequence length="143" mass="14733">MSAPASLLYSSKLAGKKVLVFECTSGIGLSVATIALAESTHVYISSSNQTKLDAAAKNLETNLHAILTTATKNGPLDHVVFTAGNALTPAHVTAPTATSIHTASIVRFVAPAIAYKLLASKQSFFTPSPVSSITFTSGKNSAN</sequence>
<evidence type="ECO:0000256" key="1">
    <source>
        <dbReference type="ARBA" id="ARBA00006484"/>
    </source>
</evidence>
<evidence type="ECO:0000313" key="5">
    <source>
        <dbReference type="Proteomes" id="UP001303373"/>
    </source>
</evidence>
<dbReference type="GO" id="GO:0016491">
    <property type="term" value="F:oxidoreductase activity"/>
    <property type="evidence" value="ECO:0007669"/>
    <property type="project" value="UniProtKB-KW"/>
</dbReference>
<dbReference type="AlphaFoldDB" id="A0AAQ3M7B3"/>
<keyword evidence="5" id="KW-1185">Reference proteome</keyword>
<dbReference type="Gene3D" id="3.40.50.720">
    <property type="entry name" value="NAD(P)-binding Rossmann-like Domain"/>
    <property type="match status" value="1"/>
</dbReference>
<dbReference type="PANTHER" id="PTHR43477:SF1">
    <property type="entry name" value="DIHYDROANTICAPSIN 7-DEHYDROGENASE"/>
    <property type="match status" value="1"/>
</dbReference>
<dbReference type="InterPro" id="IPR051122">
    <property type="entry name" value="SDR_DHRS6-like"/>
</dbReference>
<reference evidence="4 5" key="1">
    <citation type="submission" date="2023-11" db="EMBL/GenBank/DDBJ databases">
        <title>An acidophilic fungus is an integral part of prey digestion in a carnivorous sundew plant.</title>
        <authorList>
            <person name="Tsai I.J."/>
        </authorList>
    </citation>
    <scope>NUCLEOTIDE SEQUENCE [LARGE SCALE GENOMIC DNA]</scope>
    <source>
        <strain evidence="4">169a</strain>
    </source>
</reference>
<comment type="similarity">
    <text evidence="1">Belongs to the short-chain dehydrogenases/reductases (SDR) family.</text>
</comment>
<evidence type="ECO:0000256" key="3">
    <source>
        <dbReference type="ARBA" id="ARBA00023002"/>
    </source>
</evidence>
<protein>
    <submittedName>
        <fullName evidence="4">Uncharacterized protein</fullName>
    </submittedName>
</protein>
<evidence type="ECO:0000256" key="2">
    <source>
        <dbReference type="ARBA" id="ARBA00022857"/>
    </source>
</evidence>
<dbReference type="InterPro" id="IPR036291">
    <property type="entry name" value="NAD(P)-bd_dom_sf"/>
</dbReference>
<dbReference type="EMBL" id="CP138586">
    <property type="protein sequence ID" value="WPH02272.1"/>
    <property type="molecule type" value="Genomic_DNA"/>
</dbReference>
<keyword evidence="3" id="KW-0560">Oxidoreductase</keyword>
<organism evidence="4 5">
    <name type="scientific">Acrodontium crateriforme</name>
    <dbReference type="NCBI Taxonomy" id="150365"/>
    <lineage>
        <taxon>Eukaryota</taxon>
        <taxon>Fungi</taxon>
        <taxon>Dikarya</taxon>
        <taxon>Ascomycota</taxon>
        <taxon>Pezizomycotina</taxon>
        <taxon>Dothideomycetes</taxon>
        <taxon>Dothideomycetidae</taxon>
        <taxon>Mycosphaerellales</taxon>
        <taxon>Teratosphaeriaceae</taxon>
        <taxon>Acrodontium</taxon>
    </lineage>
</organism>
<dbReference type="Proteomes" id="UP001303373">
    <property type="component" value="Chromosome 7"/>
</dbReference>
<gene>
    <name evidence="4" type="ORF">R9X50_00512800</name>
</gene>